<feature type="transmembrane region" description="Helical" evidence="6">
    <location>
        <begin position="12"/>
        <end position="32"/>
    </location>
</feature>
<feature type="transmembrane region" description="Helical" evidence="6">
    <location>
        <begin position="310"/>
        <end position="327"/>
    </location>
</feature>
<protein>
    <submittedName>
        <fullName evidence="7">Major facilitator superfamily MFS_1</fullName>
    </submittedName>
</protein>
<feature type="transmembrane region" description="Helical" evidence="6">
    <location>
        <begin position="88"/>
        <end position="105"/>
    </location>
</feature>
<feature type="transmembrane region" description="Helical" evidence="6">
    <location>
        <begin position="390"/>
        <end position="409"/>
    </location>
</feature>
<evidence type="ECO:0000256" key="1">
    <source>
        <dbReference type="ARBA" id="ARBA00004429"/>
    </source>
</evidence>
<dbReference type="SUPFAM" id="SSF103473">
    <property type="entry name" value="MFS general substrate transporter"/>
    <property type="match status" value="1"/>
</dbReference>
<keyword evidence="3 6" id="KW-0812">Transmembrane</keyword>
<dbReference type="PANTHER" id="PTHR43702">
    <property type="entry name" value="L-FUCOSE-PROTON SYMPORTER"/>
    <property type="match status" value="1"/>
</dbReference>
<evidence type="ECO:0000256" key="2">
    <source>
        <dbReference type="ARBA" id="ARBA00022475"/>
    </source>
</evidence>
<name>E6SSC6_BACT6</name>
<dbReference type="PATRIC" id="fig|693979.3.peg.3417"/>
<dbReference type="KEGG" id="bhl:Bache_3254"/>
<accession>E6SSC6</accession>
<dbReference type="PANTHER" id="PTHR43702:SF3">
    <property type="entry name" value="PROTEIN TSGA"/>
    <property type="match status" value="1"/>
</dbReference>
<dbReference type="Gene3D" id="1.20.1250.20">
    <property type="entry name" value="MFS general substrate transporter like domains"/>
    <property type="match status" value="2"/>
</dbReference>
<dbReference type="HOGENOM" id="CLU_028452_2_2_10"/>
<reference key="1">
    <citation type="submission" date="2010-11" db="EMBL/GenBank/DDBJ databases">
        <title>The complete genome of Bacteroides helcogenes P 36-108.</title>
        <authorList>
            <consortium name="US DOE Joint Genome Institute (JGI-PGF)"/>
            <person name="Lucas S."/>
            <person name="Copeland A."/>
            <person name="Lapidus A."/>
            <person name="Bruce D."/>
            <person name="Goodwin L."/>
            <person name="Pitluck S."/>
            <person name="Kyrpides N."/>
            <person name="Mavromatis K."/>
            <person name="Ivanova N."/>
            <person name="Zeytun A."/>
            <person name="Brettin T."/>
            <person name="Detter J.C."/>
            <person name="Tapia R."/>
            <person name="Han C."/>
            <person name="Land M."/>
            <person name="Hauser L."/>
            <person name="Markowitz V."/>
            <person name="Cheng J.-F."/>
            <person name="Hugenholtz P."/>
            <person name="Woyke T."/>
            <person name="Wu D."/>
            <person name="Gronow S."/>
            <person name="Wellnitz S."/>
            <person name="Brambilla E."/>
            <person name="Klenk H.-P."/>
            <person name="Eisen J.A."/>
        </authorList>
    </citation>
    <scope>NUCLEOTIDE SEQUENCE</scope>
    <source>
        <strain>P 36-108</strain>
    </source>
</reference>
<evidence type="ECO:0000313" key="8">
    <source>
        <dbReference type="Proteomes" id="UP000008630"/>
    </source>
</evidence>
<dbReference type="InterPro" id="IPR050375">
    <property type="entry name" value="MFS_TsgA-like"/>
</dbReference>
<evidence type="ECO:0000256" key="3">
    <source>
        <dbReference type="ARBA" id="ARBA00022692"/>
    </source>
</evidence>
<feature type="transmembrane region" description="Helical" evidence="6">
    <location>
        <begin position="244"/>
        <end position="271"/>
    </location>
</feature>
<keyword evidence="8" id="KW-1185">Reference proteome</keyword>
<organism evidence="7 8">
    <name type="scientific">Bacteroides helcogenes (strain ATCC 35417 / DSM 20613 / JCM 6297 / CCUG 15421 / P 36-108)</name>
    <dbReference type="NCBI Taxonomy" id="693979"/>
    <lineage>
        <taxon>Bacteria</taxon>
        <taxon>Pseudomonadati</taxon>
        <taxon>Bacteroidota</taxon>
        <taxon>Bacteroidia</taxon>
        <taxon>Bacteroidales</taxon>
        <taxon>Bacteroidaceae</taxon>
        <taxon>Bacteroides</taxon>
    </lineage>
</organism>
<dbReference type="RefSeq" id="WP_013548764.1">
    <property type="nucleotide sequence ID" value="NC_014933.1"/>
</dbReference>
<dbReference type="AlphaFoldDB" id="E6SSC6"/>
<reference evidence="7 8" key="2">
    <citation type="journal article" date="2011" name="Stand. Genomic Sci.">
        <title>Complete genome sequence of Bacteroides helcogenes type strain (P 36-108).</title>
        <authorList>
            <person name="Pati A."/>
            <person name="Gronow S."/>
            <person name="Zeytun A."/>
            <person name="Lapidus A."/>
            <person name="Nolan M."/>
            <person name="Hammon N."/>
            <person name="Deshpande S."/>
            <person name="Cheng J.F."/>
            <person name="Tapia R."/>
            <person name="Han C."/>
            <person name="Goodwin L."/>
            <person name="Pitluck S."/>
            <person name="Liolios K."/>
            <person name="Pagani I."/>
            <person name="Ivanova N."/>
            <person name="Mavromatis K."/>
            <person name="Chen A."/>
            <person name="Palaniappan K."/>
            <person name="Land M."/>
            <person name="Hauser L."/>
            <person name="Chang Y.J."/>
            <person name="Jeffries C.D."/>
            <person name="Detter J.C."/>
            <person name="Brambilla E."/>
            <person name="Rohde M."/>
            <person name="Goker M."/>
            <person name="Woyke T."/>
            <person name="Bristow J."/>
            <person name="Eisen J.A."/>
            <person name="Markowitz V."/>
            <person name="Hugenholtz P."/>
            <person name="Kyrpides N.C."/>
            <person name="Klenk H.P."/>
            <person name="Lucas S."/>
        </authorList>
    </citation>
    <scope>NUCLEOTIDE SEQUENCE [LARGE SCALE GENOMIC DNA]</scope>
    <source>
        <strain evidence="8">ATCC 35417 / DSM 20613 / JCM 6297 / CCUG 15421 / P 36-108</strain>
    </source>
</reference>
<dbReference type="Proteomes" id="UP000008630">
    <property type="component" value="Chromosome"/>
</dbReference>
<evidence type="ECO:0000313" key="7">
    <source>
        <dbReference type="EMBL" id="ADV45177.1"/>
    </source>
</evidence>
<dbReference type="EMBL" id="CP002352">
    <property type="protein sequence ID" value="ADV45177.1"/>
    <property type="molecule type" value="Genomic_DNA"/>
</dbReference>
<dbReference type="STRING" id="693979.Bache_3254"/>
<feature type="transmembrane region" description="Helical" evidence="6">
    <location>
        <begin position="170"/>
        <end position="190"/>
    </location>
</feature>
<feature type="transmembrane region" description="Helical" evidence="6">
    <location>
        <begin position="52"/>
        <end position="76"/>
    </location>
</feature>
<comment type="subcellular location">
    <subcellularLocation>
        <location evidence="1">Cell inner membrane</location>
        <topology evidence="1">Multi-pass membrane protein</topology>
    </subcellularLocation>
</comment>
<dbReference type="eggNOG" id="COG0738">
    <property type="taxonomic scope" value="Bacteria"/>
</dbReference>
<feature type="transmembrane region" description="Helical" evidence="6">
    <location>
        <begin position="333"/>
        <end position="353"/>
    </location>
</feature>
<feature type="transmembrane region" description="Helical" evidence="6">
    <location>
        <begin position="365"/>
        <end position="384"/>
    </location>
</feature>
<keyword evidence="4 6" id="KW-1133">Transmembrane helix</keyword>
<feature type="transmembrane region" description="Helical" evidence="6">
    <location>
        <begin position="277"/>
        <end position="298"/>
    </location>
</feature>
<evidence type="ECO:0000256" key="5">
    <source>
        <dbReference type="ARBA" id="ARBA00023136"/>
    </source>
</evidence>
<keyword evidence="5 6" id="KW-0472">Membrane</keyword>
<evidence type="ECO:0000256" key="4">
    <source>
        <dbReference type="ARBA" id="ARBA00022989"/>
    </source>
</evidence>
<dbReference type="GO" id="GO:0022857">
    <property type="term" value="F:transmembrane transporter activity"/>
    <property type="evidence" value="ECO:0007669"/>
    <property type="project" value="InterPro"/>
</dbReference>
<gene>
    <name evidence="7" type="ordered locus">Bache_3254</name>
</gene>
<dbReference type="OrthoDB" id="9786665at2"/>
<dbReference type="Pfam" id="PF07690">
    <property type="entry name" value="MFS_1"/>
    <property type="match status" value="1"/>
</dbReference>
<feature type="transmembrane region" description="Helical" evidence="6">
    <location>
        <begin position="202"/>
        <end position="223"/>
    </location>
</feature>
<evidence type="ECO:0000256" key="6">
    <source>
        <dbReference type="SAM" id="Phobius"/>
    </source>
</evidence>
<sequence>MKQQEKQINYTGPFITMVFLFFIVGFLTTANTQFQGPLKEAFLSEVGGLKNTFATLITFSWFLAYPVCGGVGASWISHHGYKGTLMRGLLVMIAGLGLFFVSSYFTVHFPEACWQVGGNIIPGGFFIFLLGSFVVGASATILQVVINPYLTACHVRGTQAIQRMAIGGSANSVGTTLAPYFVTGVIFGGLSMENIRIDQLMIPFFALMAVISLIVLLLMRLSLPDIQGTRAEAGEKLERSIWSFSHLTLGVVAIFFYVGCEVCIGANINMYAIEMNYASPALMATLYWGGMLVGRLVGSSLSSISPRVQLVVTTVSAGSLALIAILLNNPWLLTAVGLFHSIMWGAIFTLSVAHLGRYTSVASGVFMIGVVGGAILPLLQGVFADVLGSWRWSWCIVLLGEAFMLYYALIGSKVRQTAD</sequence>
<dbReference type="InterPro" id="IPR036259">
    <property type="entry name" value="MFS_trans_sf"/>
</dbReference>
<keyword evidence="2" id="KW-1003">Cell membrane</keyword>
<feature type="transmembrane region" description="Helical" evidence="6">
    <location>
        <begin position="125"/>
        <end position="150"/>
    </location>
</feature>
<dbReference type="GO" id="GO:0005886">
    <property type="term" value="C:plasma membrane"/>
    <property type="evidence" value="ECO:0007669"/>
    <property type="project" value="UniProtKB-SubCell"/>
</dbReference>
<dbReference type="InterPro" id="IPR011701">
    <property type="entry name" value="MFS"/>
</dbReference>
<proteinExistence type="predicted"/>